<keyword evidence="5" id="KW-1185">Reference proteome</keyword>
<dbReference type="OrthoDB" id="9803432at2"/>
<evidence type="ECO:0000256" key="1">
    <source>
        <dbReference type="ARBA" id="ARBA00022741"/>
    </source>
</evidence>
<dbReference type="KEGG" id="shj:SHELI_v1c06090"/>
<evidence type="ECO:0000313" key="4">
    <source>
        <dbReference type="EMBL" id="AOG60560.1"/>
    </source>
</evidence>
<dbReference type="InterPro" id="IPR003593">
    <property type="entry name" value="AAA+_ATPase"/>
</dbReference>
<evidence type="ECO:0000256" key="2">
    <source>
        <dbReference type="ARBA" id="ARBA00022840"/>
    </source>
</evidence>
<dbReference type="Pfam" id="PF18335">
    <property type="entry name" value="SH3_13"/>
    <property type="match status" value="1"/>
</dbReference>
<dbReference type="GO" id="GO:0006310">
    <property type="term" value="P:DNA recombination"/>
    <property type="evidence" value="ECO:0007669"/>
    <property type="project" value="TreeGrafter"/>
</dbReference>
<dbReference type="SMART" id="SM00382">
    <property type="entry name" value="AAA"/>
    <property type="match status" value="1"/>
</dbReference>
<dbReference type="GO" id="GO:0017116">
    <property type="term" value="F:single-stranded DNA helicase activity"/>
    <property type="evidence" value="ECO:0007669"/>
    <property type="project" value="TreeGrafter"/>
</dbReference>
<evidence type="ECO:0000313" key="5">
    <source>
        <dbReference type="Proteomes" id="UP000094378"/>
    </source>
</evidence>
<dbReference type="InterPro" id="IPR027785">
    <property type="entry name" value="UvrD-like_helicase_C"/>
</dbReference>
<dbReference type="PANTHER" id="PTHR43788">
    <property type="entry name" value="DNA2/NAM7 HELICASE FAMILY MEMBER"/>
    <property type="match status" value="1"/>
</dbReference>
<keyword evidence="1" id="KW-0547">Nucleotide-binding</keyword>
<dbReference type="STRING" id="216938.SHELI_v1c06090"/>
<dbReference type="InterPro" id="IPR027417">
    <property type="entry name" value="P-loop_NTPase"/>
</dbReference>
<gene>
    <name evidence="4" type="primary">recD</name>
    <name evidence="4" type="ORF">SHELI_v1c06090</name>
</gene>
<name>A0A1B3SKW6_9MOLU</name>
<dbReference type="RefSeq" id="WP_069116589.1">
    <property type="nucleotide sequence ID" value="NZ_CP017015.1"/>
</dbReference>
<dbReference type="Pfam" id="PF13245">
    <property type="entry name" value="AAA_19"/>
    <property type="match status" value="1"/>
</dbReference>
<dbReference type="CDD" id="cd17933">
    <property type="entry name" value="DEXSc_RecD-like"/>
    <property type="match status" value="1"/>
</dbReference>
<dbReference type="InterPro" id="IPR029493">
    <property type="entry name" value="RecD2-like_HHH"/>
</dbReference>
<dbReference type="Pfam" id="PF14490">
    <property type="entry name" value="HHH_RecD2"/>
    <property type="match status" value="1"/>
</dbReference>
<dbReference type="GO" id="GO:0005524">
    <property type="term" value="F:ATP binding"/>
    <property type="evidence" value="ECO:0007669"/>
    <property type="project" value="UniProtKB-KW"/>
</dbReference>
<dbReference type="Pfam" id="PF13538">
    <property type="entry name" value="UvrD_C_2"/>
    <property type="match status" value="1"/>
</dbReference>
<reference evidence="4 5" key="1">
    <citation type="submission" date="2016-08" db="EMBL/GenBank/DDBJ databases">
        <title>Complete genome sequence of Spiroplasma helicoides TABS-2 (DSM 22551).</title>
        <authorList>
            <person name="Shen W.-Y."/>
            <person name="Lo W.-S."/>
            <person name="Lai Y.-C."/>
            <person name="Kuo C.-H."/>
        </authorList>
    </citation>
    <scope>NUCLEOTIDE SEQUENCE [LARGE SCALE GENOMIC DNA]</scope>
    <source>
        <strain evidence="4 5">TABS-2</strain>
    </source>
</reference>
<proteinExistence type="predicted"/>
<dbReference type="Gene3D" id="2.30.30.940">
    <property type="match status" value="1"/>
</dbReference>
<dbReference type="InterPro" id="IPR050534">
    <property type="entry name" value="Coronavir_polyprotein_1ab"/>
</dbReference>
<dbReference type="CDD" id="cd18809">
    <property type="entry name" value="SF1_C_RecD"/>
    <property type="match status" value="1"/>
</dbReference>
<sequence>MIKVKGKIKNYIYNNDAYGVAVFNLIDNDKRSLIITGDISIMKIGVVYELEGEIVTDKKRNQTSFVVSTIEQVKKFNKDFYIKYISSSLFPTIGKDLAKSIVDFYETNIFEKILNNKKSLLDVPDMTEEKAMIIYDVIRENFQDDDILNTFKNYGLKLEFYNRMQKDFIDKNELKDVLKNSFYEYAYMNNYSPFLEVDKVALAFGVDESSEMRVSWIAYNIGNELLRKSGNTSFTLDELRKNIKNYLLIQNEDIDKKLQYAKKNKILYFENKRVYTKESYENENNIANKLFDIEKNNVELREIDFEKCLVEVEKFVGSKIGAENFTYNIEQRLALKNFYENNVSIITGGPGTGKTTLIMGIIKFYEIIYNDSNYAIVAPTGRAASRIRDQSGYHSSTIHRLLKYIGNNNFEYNSERQLNKTLLIVDESSMIDSKLFSSLLDGVSGIEKFVLVGDVQQLPSVDYGNVFEDLIESCKFSITNLSVNNRQITNSEKNSIVDIATAIKNKKIQEFDFDDTNNVETFFIDDTNQALKKIIEIYTINRPSNLDEEINKIQIIAPMYKEDLGISILNNKIQNIINTNKVEYKRGNTIFRIKDKIMFTENDPIMMLSNGDVGYISDILFDNKKFKKVITNFNDQVKEIATNQISKIELNYACSIHKTQGSEYDLVILVLDSSNKMSNIFLNNKMLYTAVTRAKKKLFIVSSKTTFIKACLNDPIKRFTTLQERIKNIFDEI</sequence>
<accession>A0A1B3SKW6</accession>
<organism evidence="4 5">
    <name type="scientific">Spiroplasma helicoides</name>
    <dbReference type="NCBI Taxonomy" id="216938"/>
    <lineage>
        <taxon>Bacteria</taxon>
        <taxon>Bacillati</taxon>
        <taxon>Mycoplasmatota</taxon>
        <taxon>Mollicutes</taxon>
        <taxon>Entomoplasmatales</taxon>
        <taxon>Spiroplasmataceae</taxon>
        <taxon>Spiroplasma</taxon>
    </lineage>
</organism>
<dbReference type="SUPFAM" id="SSF52540">
    <property type="entry name" value="P-loop containing nucleoside triphosphate hydrolases"/>
    <property type="match status" value="2"/>
</dbReference>
<protein>
    <submittedName>
        <fullName evidence="4">Exodeoxyribonuclease V alpha subunit</fullName>
    </submittedName>
</protein>
<dbReference type="InterPro" id="IPR041451">
    <property type="entry name" value="RecD2_SH13"/>
</dbReference>
<dbReference type="Gene3D" id="3.40.50.300">
    <property type="entry name" value="P-loop containing nucleotide triphosphate hydrolases"/>
    <property type="match status" value="2"/>
</dbReference>
<dbReference type="PANTHER" id="PTHR43788:SF6">
    <property type="entry name" value="DNA HELICASE B"/>
    <property type="match status" value="1"/>
</dbReference>
<keyword evidence="2" id="KW-0067">ATP-binding</keyword>
<evidence type="ECO:0000259" key="3">
    <source>
        <dbReference type="SMART" id="SM00382"/>
    </source>
</evidence>
<feature type="domain" description="AAA+ ATPase" evidence="3">
    <location>
        <begin position="340"/>
        <end position="523"/>
    </location>
</feature>
<dbReference type="GO" id="GO:0009338">
    <property type="term" value="C:exodeoxyribonuclease V complex"/>
    <property type="evidence" value="ECO:0007669"/>
    <property type="project" value="TreeGrafter"/>
</dbReference>
<dbReference type="Gene3D" id="1.10.10.2220">
    <property type="match status" value="1"/>
</dbReference>
<dbReference type="EMBL" id="CP017015">
    <property type="protein sequence ID" value="AOG60560.1"/>
    <property type="molecule type" value="Genomic_DNA"/>
</dbReference>
<dbReference type="AlphaFoldDB" id="A0A1B3SKW6"/>
<dbReference type="Proteomes" id="UP000094378">
    <property type="component" value="Chromosome"/>
</dbReference>